<comment type="caution">
    <text evidence="1">The sequence shown here is derived from an EMBL/GenBank/DDBJ whole genome shotgun (WGS) entry which is preliminary data.</text>
</comment>
<dbReference type="EMBL" id="JBEYBF010000004">
    <property type="protein sequence ID" value="MEU1952068.1"/>
    <property type="molecule type" value="Genomic_DNA"/>
</dbReference>
<dbReference type="InterPro" id="IPR000415">
    <property type="entry name" value="Nitroreductase-like"/>
</dbReference>
<protein>
    <submittedName>
        <fullName evidence="1">NAD(P)H nitroreductase</fullName>
    </submittedName>
</protein>
<proteinExistence type="predicted"/>
<evidence type="ECO:0000313" key="2">
    <source>
        <dbReference type="Proteomes" id="UP001550628"/>
    </source>
</evidence>
<gene>
    <name evidence="1" type="ORF">ABZ510_09410</name>
</gene>
<dbReference type="Proteomes" id="UP001550628">
    <property type="component" value="Unassembled WGS sequence"/>
</dbReference>
<organism evidence="1 2">
    <name type="scientific">Nocardia rhamnosiphila</name>
    <dbReference type="NCBI Taxonomy" id="426716"/>
    <lineage>
        <taxon>Bacteria</taxon>
        <taxon>Bacillati</taxon>
        <taxon>Actinomycetota</taxon>
        <taxon>Actinomycetes</taxon>
        <taxon>Mycobacteriales</taxon>
        <taxon>Nocardiaceae</taxon>
        <taxon>Nocardia</taxon>
    </lineage>
</organism>
<accession>A0ABV2WMG5</accession>
<dbReference type="NCBIfam" id="NF047509">
    <property type="entry name" value="Rv3131_FMN_oxido"/>
    <property type="match status" value="1"/>
</dbReference>
<dbReference type="Gene3D" id="3.40.109.10">
    <property type="entry name" value="NADH Oxidase"/>
    <property type="match status" value="2"/>
</dbReference>
<dbReference type="InterPro" id="IPR050627">
    <property type="entry name" value="Nitroreductase/BluB"/>
</dbReference>
<dbReference type="SUPFAM" id="SSF55469">
    <property type="entry name" value="FMN-dependent nitroreductase-like"/>
    <property type="match status" value="2"/>
</dbReference>
<name>A0ABV2WMG5_9NOCA</name>
<evidence type="ECO:0000313" key="1">
    <source>
        <dbReference type="EMBL" id="MEU1952068.1"/>
    </source>
</evidence>
<dbReference type="RefSeq" id="WP_356953897.1">
    <property type="nucleotide sequence ID" value="NZ_JBEYBD010000001.1"/>
</dbReference>
<sequence>MTGIHPDAEAVRAALALAVRAPSVHNTQPWQWRVGDRTVHLYADESRRLACADPDGRDEILSCGAALHHFRVAARSLGWRTIVHRIPNPADPAHLAAIEFARVTPTAEDEELARAINRRHTDRRRVSSWETPPADLATLLAAGTEEGAEVREITAGPGRSTLMSAFTRAAGQHRRDPSYRAELSMWSGRHASADGVPARNAVPVADDDPFTREFAEATLSESGVQEMTQGGSLLLIRTPADDRLSRLRAGETGSAVLLAATVLGMATCPMSEALELPDTRAAVQGEVLDGIGFPQLIIRVGWAEVAAGAVPVSPRRPLAEVVDRLR</sequence>
<dbReference type="PANTHER" id="PTHR23026:SF123">
    <property type="entry name" value="NAD(P)H NITROREDUCTASE RV3131-RELATED"/>
    <property type="match status" value="1"/>
</dbReference>
<keyword evidence="2" id="KW-1185">Reference proteome</keyword>
<reference evidence="1 2" key="1">
    <citation type="submission" date="2024-06" db="EMBL/GenBank/DDBJ databases">
        <title>The Natural Products Discovery Center: Release of the First 8490 Sequenced Strains for Exploring Actinobacteria Biosynthetic Diversity.</title>
        <authorList>
            <person name="Kalkreuter E."/>
            <person name="Kautsar S.A."/>
            <person name="Yang D."/>
            <person name="Bader C.D."/>
            <person name="Teijaro C.N."/>
            <person name="Fluegel L."/>
            <person name="Davis C.M."/>
            <person name="Simpson J.R."/>
            <person name="Lauterbach L."/>
            <person name="Steele A.D."/>
            <person name="Gui C."/>
            <person name="Meng S."/>
            <person name="Li G."/>
            <person name="Viehrig K."/>
            <person name="Ye F."/>
            <person name="Su P."/>
            <person name="Kiefer A.F."/>
            <person name="Nichols A."/>
            <person name="Cepeda A.J."/>
            <person name="Yan W."/>
            <person name="Fan B."/>
            <person name="Jiang Y."/>
            <person name="Adhikari A."/>
            <person name="Zheng C.-J."/>
            <person name="Schuster L."/>
            <person name="Cowan T.M."/>
            <person name="Smanski M.J."/>
            <person name="Chevrette M.G."/>
            <person name="De Carvalho L.P.S."/>
            <person name="Shen B."/>
        </authorList>
    </citation>
    <scope>NUCLEOTIDE SEQUENCE [LARGE SCALE GENOMIC DNA]</scope>
    <source>
        <strain evidence="1 2">NPDC019708</strain>
    </source>
</reference>
<dbReference type="PANTHER" id="PTHR23026">
    <property type="entry name" value="NADPH NITROREDUCTASE"/>
    <property type="match status" value="1"/>
</dbReference>